<feature type="domain" description="FCP1 homology" evidence="3">
    <location>
        <begin position="37"/>
        <end position="145"/>
    </location>
</feature>
<proteinExistence type="inferred from homology"/>
<feature type="region of interest" description="Disordered" evidence="2">
    <location>
        <begin position="1"/>
        <end position="24"/>
    </location>
</feature>
<feature type="compositionally biased region" description="Basic and acidic residues" evidence="2">
    <location>
        <begin position="1"/>
        <end position="10"/>
    </location>
</feature>
<comment type="caution">
    <text evidence="4">The sequence shown here is derived from an EMBL/GenBank/DDBJ whole genome shotgun (WGS) entry which is preliminary data.</text>
</comment>
<comment type="similarity">
    <text evidence="1">Belongs to the TIM50 family.</text>
</comment>
<evidence type="ECO:0000259" key="3">
    <source>
        <dbReference type="SMART" id="SM00577"/>
    </source>
</evidence>
<dbReference type="GO" id="GO:0005744">
    <property type="term" value="C:TIM23 mitochondrial import inner membrane translocase complex"/>
    <property type="evidence" value="ECO:0007669"/>
    <property type="project" value="UniProtKB-UniRule"/>
</dbReference>
<dbReference type="Gene3D" id="3.40.50.1000">
    <property type="entry name" value="HAD superfamily/HAD-like"/>
    <property type="match status" value="1"/>
</dbReference>
<evidence type="ECO:0000256" key="2">
    <source>
        <dbReference type="SAM" id="MobiDB-lite"/>
    </source>
</evidence>
<comment type="subunit">
    <text evidence="1">Component of the TIM23 complex.</text>
</comment>
<dbReference type="InterPro" id="IPR050365">
    <property type="entry name" value="TIM50"/>
</dbReference>
<evidence type="ECO:0000313" key="4">
    <source>
        <dbReference type="EMBL" id="KAF3441730.1"/>
    </source>
</evidence>
<dbReference type="PANTHER" id="PTHR12210">
    <property type="entry name" value="DULLARD PROTEIN PHOSPHATASE"/>
    <property type="match status" value="1"/>
</dbReference>
<sequence length="320" mass="35472">MAGKEPKPECSDSNGDDNAPGDTGLPLEKLNLGVGPRKKLLVLGLHGLLVMRFHTDNRNEIPKSRGPDDRYGRHGSHWVYKRPFIDQFLNFCFERFDVAIWSTSTERNVNAVLGCAIGRMRRKLLFVWPNTAIFPDPYNAEDGSDDVLVPGMVFGNWQIDPKGDLAKYLEGLASADGDVPSYVKEHPFGQPAITPNHPQWPAISRNMRPGGTIFKVLDENGAGDTIFKFIRDPSSSSLWNSVWEGLKWEYDPLQGSSHNVDGVLDCAMGGLRSCTDPKGESCSFLDGLADADDVQSYFGRLAITPDHPDWGYYSKILPSI</sequence>
<dbReference type="InterPro" id="IPR023214">
    <property type="entry name" value="HAD_sf"/>
</dbReference>
<gene>
    <name evidence="4" type="ORF">FNV43_RR15645</name>
</gene>
<name>A0A8K0GYC9_9ROSA</name>
<dbReference type="InterPro" id="IPR036412">
    <property type="entry name" value="HAD-like_sf"/>
</dbReference>
<keyword evidence="1" id="KW-0813">Transport</keyword>
<dbReference type="AlphaFoldDB" id="A0A8K0GYC9"/>
<keyword evidence="5" id="KW-1185">Reference proteome</keyword>
<dbReference type="OrthoDB" id="1711508at2759"/>
<dbReference type="SMART" id="SM00577">
    <property type="entry name" value="CPDc"/>
    <property type="match status" value="1"/>
</dbReference>
<keyword evidence="1" id="KW-0811">Translocation</keyword>
<dbReference type="InterPro" id="IPR004274">
    <property type="entry name" value="FCP1_dom"/>
</dbReference>
<keyword evidence="1" id="KW-0809">Transit peptide</keyword>
<dbReference type="GO" id="GO:0015031">
    <property type="term" value="P:protein transport"/>
    <property type="evidence" value="ECO:0007669"/>
    <property type="project" value="UniProtKB-KW"/>
</dbReference>
<dbReference type="Proteomes" id="UP000796880">
    <property type="component" value="Unassembled WGS sequence"/>
</dbReference>
<protein>
    <recommendedName>
        <fullName evidence="1">Mitochondrial import inner membrane translocase subunit TIM50</fullName>
    </recommendedName>
</protein>
<comment type="subcellular location">
    <subcellularLocation>
        <location evidence="1">Mitochondrion inner membrane</location>
        <topology evidence="1">Single-pass membrane protein</topology>
    </subcellularLocation>
</comment>
<keyword evidence="1" id="KW-0653">Protein transport</keyword>
<dbReference type="Pfam" id="PF03031">
    <property type="entry name" value="NIF"/>
    <property type="match status" value="1"/>
</dbReference>
<evidence type="ECO:0000313" key="5">
    <source>
        <dbReference type="Proteomes" id="UP000796880"/>
    </source>
</evidence>
<reference evidence="4" key="1">
    <citation type="submission" date="2020-03" db="EMBL/GenBank/DDBJ databases">
        <title>A high-quality chromosome-level genome assembly of a woody plant with both climbing and erect habits, Rhamnella rubrinervis.</title>
        <authorList>
            <person name="Lu Z."/>
            <person name="Yang Y."/>
            <person name="Zhu X."/>
            <person name="Sun Y."/>
        </authorList>
    </citation>
    <scope>NUCLEOTIDE SEQUENCE</scope>
    <source>
        <strain evidence="4">BYM</strain>
        <tissue evidence="4">Leaf</tissue>
    </source>
</reference>
<organism evidence="4 5">
    <name type="scientific">Rhamnella rubrinervis</name>
    <dbReference type="NCBI Taxonomy" id="2594499"/>
    <lineage>
        <taxon>Eukaryota</taxon>
        <taxon>Viridiplantae</taxon>
        <taxon>Streptophyta</taxon>
        <taxon>Embryophyta</taxon>
        <taxon>Tracheophyta</taxon>
        <taxon>Spermatophyta</taxon>
        <taxon>Magnoliopsida</taxon>
        <taxon>eudicotyledons</taxon>
        <taxon>Gunneridae</taxon>
        <taxon>Pentapetalae</taxon>
        <taxon>rosids</taxon>
        <taxon>fabids</taxon>
        <taxon>Rosales</taxon>
        <taxon>Rhamnaceae</taxon>
        <taxon>rhamnoid group</taxon>
        <taxon>Rhamneae</taxon>
        <taxon>Rhamnella</taxon>
    </lineage>
</organism>
<comment type="function">
    <text evidence="1">Essential component of the TIM23 complex, a complex that mediates the translocation of transit peptide-containing proteins across the mitochondrial inner membrane.</text>
</comment>
<dbReference type="EMBL" id="VOIH02000007">
    <property type="protein sequence ID" value="KAF3441730.1"/>
    <property type="molecule type" value="Genomic_DNA"/>
</dbReference>
<dbReference type="SUPFAM" id="SSF56784">
    <property type="entry name" value="HAD-like"/>
    <property type="match status" value="1"/>
</dbReference>
<accession>A0A8K0GYC9</accession>
<evidence type="ECO:0000256" key="1">
    <source>
        <dbReference type="RuleBase" id="RU365079"/>
    </source>
</evidence>
<keyword evidence="1" id="KW-0496">Mitochondrion</keyword>